<dbReference type="PANTHER" id="PTHR41259:SF1">
    <property type="entry name" value="DOUBLE-STRAND BREAK REPAIR RAD50 ATPASE, PUTATIVE-RELATED"/>
    <property type="match status" value="1"/>
</dbReference>
<feature type="transmembrane region" description="Helical" evidence="2">
    <location>
        <begin position="371"/>
        <end position="388"/>
    </location>
</feature>
<sequence>MNIMWIKKVHIVGFGQFNEQTFDFAQGLQIVQGLNEAGKTTLHQFLFDMLFGFPQAKGRKINTYEPLNKGPYGGSMQFEVDGQLYELERLGRTQTATTLTAVATGQQFAGPEAMLTKLLGPVDRDLYLAIFSFDQAALMNIFSLKPDDFASYLRTLATPGAQNWLEVANRWDKTATAKFGSTKTAHRELNQALANLKTQRQQLQNKIRQQPSLDKLQAEAQHLSQRVTSLQQRQEQIQSQMSHQQAQVHLVPVYRRWQQIKQQVKATGKPLDLTVADKADRVRQQLTALDEVMVTTAVTKQQVESATVALRQLEKLEKQQQTLAEQQVKSVQAQNELLEKYHWTQIPPLLTEQQKARLGGQRETTQANSDYRWLVVAAIICVVIIIGALLAGHWMIGMLLAVLVLGISWWGSRRPGQPKTALNESQDLPAAYQQMATNDIFAVQADIQHINDMMSSNNQIIHDQQAMMPELVKVRAALNWLGEGLTVHEYRKRLADINIKQETMGQQQLQRANLQQTLQDLYQELGVKDAAMLRQRRDAQRHINDLQREANVLEEQLKDADLHELAAQAVAKPDDQPEADEQQHILKRIQDEKNQLNQKLAEINVQLQNLQTDNTIEHQQQVVANQVAVVNQQLTQYFVDRLGSEWIRQALNAAIADRLPNLLTQAGVILSQLTDNHYQTIQQTKTLLKVVRDDGKILGVNQLSKGTAEQLYVALRLAFVKSVAAALQLPLLIDDAFVDFDNQRRQTMLTVLTNLASSDQQIFYFTAQETPGEQVLELTHQQ</sequence>
<dbReference type="InterPro" id="IPR027417">
    <property type="entry name" value="P-loop_NTPase"/>
</dbReference>
<evidence type="ECO:0000259" key="3">
    <source>
        <dbReference type="Pfam" id="PF13514"/>
    </source>
</evidence>
<dbReference type="Gene3D" id="3.40.50.300">
    <property type="entry name" value="P-loop containing nucleotide triphosphate hydrolases"/>
    <property type="match status" value="2"/>
</dbReference>
<feature type="coiled-coil region" evidence="1">
    <location>
        <begin position="186"/>
        <end position="240"/>
    </location>
</feature>
<protein>
    <submittedName>
        <fullName evidence="4">DNA repair ATPase</fullName>
    </submittedName>
</protein>
<feature type="coiled-coil region" evidence="1">
    <location>
        <begin position="306"/>
        <end position="336"/>
    </location>
</feature>
<dbReference type="EMBL" id="HE575150">
    <property type="protein sequence ID" value="CCC56577.1"/>
    <property type="molecule type" value="Genomic_DNA"/>
</dbReference>
<feature type="coiled-coil region" evidence="1">
    <location>
        <begin position="504"/>
        <end position="613"/>
    </location>
</feature>
<dbReference type="Pfam" id="PF13514">
    <property type="entry name" value="AAA_27"/>
    <property type="match status" value="1"/>
</dbReference>
<organism evidence="4">
    <name type="scientific">Weissella thailandensis fsh4-2</name>
    <dbReference type="NCBI Taxonomy" id="1056112"/>
    <lineage>
        <taxon>Bacteria</taxon>
        <taxon>Bacillati</taxon>
        <taxon>Bacillota</taxon>
        <taxon>Bacilli</taxon>
        <taxon>Lactobacillales</taxon>
        <taxon>Lactobacillaceae</taxon>
        <taxon>Weissella</taxon>
    </lineage>
</organism>
<evidence type="ECO:0000256" key="1">
    <source>
        <dbReference type="SAM" id="Coils"/>
    </source>
</evidence>
<keyword evidence="2" id="KW-0812">Transmembrane</keyword>
<dbReference type="PANTHER" id="PTHR41259">
    <property type="entry name" value="DOUBLE-STRAND BREAK REPAIR RAD50 ATPASE, PUTATIVE-RELATED"/>
    <property type="match status" value="1"/>
</dbReference>
<keyword evidence="2" id="KW-0472">Membrane</keyword>
<name>G0UFQ5_9LACO</name>
<dbReference type="AlphaFoldDB" id="G0UFQ5"/>
<proteinExistence type="predicted"/>
<reference evidence="4" key="2">
    <citation type="submission" date="2011-07" db="EMBL/GenBank/DDBJ databases">
        <authorList>
            <person name="Franz C."/>
        </authorList>
    </citation>
    <scope>NUCLEOTIDE SEQUENCE</scope>
    <source>
        <strain evidence="4">Fsh4-2</strain>
    </source>
</reference>
<reference evidence="4" key="1">
    <citation type="journal article" date="2011" name="J. Bacteriol.">
        <title>Genome Sequence of Weissella thailandensis fsh4-2.</title>
        <authorList>
            <person name="Benomar N."/>
            <person name="Abriouel H."/>
            <person name="Lee H."/>
            <person name="Cho G.S."/>
            <person name="Huch M."/>
            <person name="Pulido R.P."/>
            <person name="Holzapfel W.H."/>
            <person name="Galvez A."/>
            <person name="Franz C.M."/>
        </authorList>
    </citation>
    <scope>NUCLEOTIDE SEQUENCE</scope>
    <source>
        <strain evidence="4">Fsh4-2</strain>
    </source>
</reference>
<evidence type="ECO:0000313" key="4">
    <source>
        <dbReference type="EMBL" id="CCC56577.1"/>
    </source>
</evidence>
<feature type="domain" description="YhaN AAA" evidence="3">
    <location>
        <begin position="4"/>
        <end position="206"/>
    </location>
</feature>
<keyword evidence="1" id="KW-0175">Coiled coil</keyword>
<evidence type="ECO:0000256" key="2">
    <source>
        <dbReference type="SAM" id="Phobius"/>
    </source>
</evidence>
<keyword evidence="2" id="KW-1133">Transmembrane helix</keyword>
<gene>
    <name evidence="4" type="ORF">WT2_00577</name>
</gene>
<dbReference type="InterPro" id="IPR038734">
    <property type="entry name" value="YhaN_AAA"/>
</dbReference>
<accession>G0UFQ5</accession>
<dbReference type="SUPFAM" id="SSF52540">
    <property type="entry name" value="P-loop containing nucleoside triphosphate hydrolases"/>
    <property type="match status" value="1"/>
</dbReference>